<reference evidence="2 3" key="1">
    <citation type="journal article" date="2009" name="PLoS Genet.">
        <title>Alliance of proteomics and genomics to unravel the specificities of Sahara bacterium Deinococcus deserti.</title>
        <authorList>
            <person name="de Groot A."/>
            <person name="Dulermo R."/>
            <person name="Ortet P."/>
            <person name="Blanchard L."/>
            <person name="Guerin P."/>
            <person name="Fernandez B."/>
            <person name="Vacherie B."/>
            <person name="Dossat C."/>
            <person name="Jolivet E."/>
            <person name="Siguier P."/>
            <person name="Chandler M."/>
            <person name="Barakat M."/>
            <person name="Dedieu A."/>
            <person name="Barbe V."/>
            <person name="Heulin T."/>
            <person name="Sommer S."/>
            <person name="Achouak W."/>
            <person name="Armengaud J."/>
        </authorList>
    </citation>
    <scope>NUCLEOTIDE SEQUENCE [LARGE SCALE GENOMIC DNA]</scope>
    <source>
        <strain evidence="3">DSM 17065 / CIP 109153 / LMG 22923 / VCD115</strain>
        <plasmid evidence="3">pDeide1</plasmid>
    </source>
</reference>
<keyword evidence="3" id="KW-1185">Reference proteome</keyword>
<proteinExistence type="predicted"/>
<sequence length="351" mass="39120">MELLEIRLGLADAPGPSHGSEQRSARPGSSRAQASPGRGQPAAGGQKHGTSASTVDFEVLLFQHLSGAERRRLLHGPRFSQGLFQAVRGTSAYSRLLAEAHALDVSNIGVRLGDQTLMQWLDRILSRQGSRVKCRAAAQTIYDDLVSYCRLEYVTYTREDRQATQRDQSQEEARRVGEARRQAAEARRDRERRAQSRRRKAEEARHARGGESASQQSAGTRTSSQEPFGTADQSRRPSATTQESVVFFREFHHLAEARLYLRVARLQVGLQGHVRSFSRNRVFVVELVVPSTLKEAVDLSYQRALSALQGAAERIRAEAAAARDEAIRQAEAAYAEQYEQAFEIAVERYTS</sequence>
<feature type="region of interest" description="Disordered" evidence="1">
    <location>
        <begin position="160"/>
        <end position="238"/>
    </location>
</feature>
<evidence type="ECO:0000313" key="2">
    <source>
        <dbReference type="EMBL" id="ACO47607.1"/>
    </source>
</evidence>
<dbReference type="AlphaFoldDB" id="C1D2G8"/>
<name>C1D2G8_DEIDV</name>
<dbReference type="KEGG" id="ddr:Deide_1p01585"/>
<accession>C1D2G8</accession>
<dbReference type="EMBL" id="CP001115">
    <property type="protein sequence ID" value="ACO47607.1"/>
    <property type="molecule type" value="Genomic_DNA"/>
</dbReference>
<geneLocation type="plasmid" evidence="3">
    <name>pDeide1</name>
</geneLocation>
<organism evidence="2 3">
    <name type="scientific">Deinococcus deserti (strain DSM 17065 / CIP 109153 / LMG 22923 / VCD115)</name>
    <dbReference type="NCBI Taxonomy" id="546414"/>
    <lineage>
        <taxon>Bacteria</taxon>
        <taxon>Thermotogati</taxon>
        <taxon>Deinococcota</taxon>
        <taxon>Deinococci</taxon>
        <taxon>Deinococcales</taxon>
        <taxon>Deinococcaceae</taxon>
        <taxon>Deinococcus</taxon>
    </lineage>
</organism>
<protein>
    <submittedName>
        <fullName evidence="2">Uncharacterized protein</fullName>
    </submittedName>
</protein>
<gene>
    <name evidence="2" type="ordered locus">Deide_1p01585</name>
</gene>
<evidence type="ECO:0000313" key="3">
    <source>
        <dbReference type="Proteomes" id="UP000002208"/>
    </source>
</evidence>
<dbReference type="HOGENOM" id="CLU_789222_0_0_0"/>
<feature type="compositionally biased region" description="Polar residues" evidence="1">
    <location>
        <begin position="212"/>
        <end position="227"/>
    </location>
</feature>
<feature type="region of interest" description="Disordered" evidence="1">
    <location>
        <begin position="8"/>
        <end position="50"/>
    </location>
</feature>
<keyword evidence="2" id="KW-0614">Plasmid</keyword>
<evidence type="ECO:0000256" key="1">
    <source>
        <dbReference type="SAM" id="MobiDB-lite"/>
    </source>
</evidence>
<dbReference type="Proteomes" id="UP000002208">
    <property type="component" value="Plasmid 1"/>
</dbReference>
<feature type="compositionally biased region" description="Basic and acidic residues" evidence="1">
    <location>
        <begin position="160"/>
        <end position="209"/>
    </location>
</feature>